<sequence length="242" mass="28820">MPNKKESSYKKLFKIIIIDLSVSPPDSLNFDFEMAAINAAKKIMKCNIHACFFHLSQSLYRRIHKKDLIKKWNTDSALRKNFRRLQALAFLPTGDVIQAFSLIKKDSPTYFNQILNYFENNYKGKVKDFKQTEPRYPIEIWNLYERIKLDLPRTNNSVESWHSRLKPDVRQNLSVAKVVELFRLEQDYMEADLVKLFKGEILSKRKRWVAERNEKINKLVNEYKRELLEFYLDGFASVLEKQ</sequence>
<organism evidence="1 2">
    <name type="scientific">Brachionus calyciflorus</name>
    <dbReference type="NCBI Taxonomy" id="104777"/>
    <lineage>
        <taxon>Eukaryota</taxon>
        <taxon>Metazoa</taxon>
        <taxon>Spiralia</taxon>
        <taxon>Gnathifera</taxon>
        <taxon>Rotifera</taxon>
        <taxon>Eurotatoria</taxon>
        <taxon>Monogononta</taxon>
        <taxon>Pseudotrocha</taxon>
        <taxon>Ploima</taxon>
        <taxon>Brachionidae</taxon>
        <taxon>Brachionus</taxon>
    </lineage>
</organism>
<dbReference type="AlphaFoldDB" id="A0A814C0X6"/>
<keyword evidence="2" id="KW-1185">Reference proteome</keyword>
<dbReference type="Proteomes" id="UP000663879">
    <property type="component" value="Unassembled WGS sequence"/>
</dbReference>
<evidence type="ECO:0000313" key="2">
    <source>
        <dbReference type="Proteomes" id="UP000663879"/>
    </source>
</evidence>
<evidence type="ECO:0000313" key="1">
    <source>
        <dbReference type="EMBL" id="CAF0933776.1"/>
    </source>
</evidence>
<proteinExistence type="predicted"/>
<dbReference type="EMBL" id="CAJNOC010002448">
    <property type="protein sequence ID" value="CAF0933776.1"/>
    <property type="molecule type" value="Genomic_DNA"/>
</dbReference>
<dbReference type="OrthoDB" id="10029846at2759"/>
<reference evidence="1" key="1">
    <citation type="submission" date="2021-02" db="EMBL/GenBank/DDBJ databases">
        <authorList>
            <person name="Nowell W R."/>
        </authorList>
    </citation>
    <scope>NUCLEOTIDE SEQUENCE</scope>
    <source>
        <strain evidence="1">Ploen Becks lab</strain>
    </source>
</reference>
<accession>A0A814C0X6</accession>
<comment type="caution">
    <text evidence="1">The sequence shown here is derived from an EMBL/GenBank/DDBJ whole genome shotgun (WGS) entry which is preliminary data.</text>
</comment>
<gene>
    <name evidence="1" type="ORF">OXX778_LOCUS13052</name>
</gene>
<evidence type="ECO:0008006" key="3">
    <source>
        <dbReference type="Google" id="ProtNLM"/>
    </source>
</evidence>
<name>A0A814C0X6_9BILA</name>
<protein>
    <recommendedName>
        <fullName evidence="3">MULE transposase domain-containing protein</fullName>
    </recommendedName>
</protein>